<keyword evidence="4" id="KW-1185">Reference proteome</keyword>
<feature type="compositionally biased region" description="Low complexity" evidence="1">
    <location>
        <begin position="397"/>
        <end position="408"/>
    </location>
</feature>
<feature type="compositionally biased region" description="Basic and acidic residues" evidence="1">
    <location>
        <begin position="372"/>
        <end position="387"/>
    </location>
</feature>
<proteinExistence type="predicted"/>
<organism evidence="3">
    <name type="scientific">Oppiella nova</name>
    <dbReference type="NCBI Taxonomy" id="334625"/>
    <lineage>
        <taxon>Eukaryota</taxon>
        <taxon>Metazoa</taxon>
        <taxon>Ecdysozoa</taxon>
        <taxon>Arthropoda</taxon>
        <taxon>Chelicerata</taxon>
        <taxon>Arachnida</taxon>
        <taxon>Acari</taxon>
        <taxon>Acariformes</taxon>
        <taxon>Sarcoptiformes</taxon>
        <taxon>Oribatida</taxon>
        <taxon>Brachypylina</taxon>
        <taxon>Oppioidea</taxon>
        <taxon>Oppiidae</taxon>
        <taxon>Oppiella</taxon>
    </lineage>
</organism>
<dbReference type="Pfam" id="PF12214">
    <property type="entry name" value="TPX2_importin"/>
    <property type="match status" value="1"/>
</dbReference>
<gene>
    <name evidence="3" type="ORF">ONB1V03_LOCUS4678</name>
</gene>
<protein>
    <recommendedName>
        <fullName evidence="2">TPX2 central domain-containing protein</fullName>
    </recommendedName>
</protein>
<evidence type="ECO:0000256" key="1">
    <source>
        <dbReference type="SAM" id="MobiDB-lite"/>
    </source>
</evidence>
<dbReference type="InterPro" id="IPR027330">
    <property type="entry name" value="TPX2_central_dom"/>
</dbReference>
<dbReference type="EMBL" id="CAJPVJ010001681">
    <property type="protein sequence ID" value="CAG2165132.1"/>
    <property type="molecule type" value="Genomic_DNA"/>
</dbReference>
<feature type="domain" description="TPX2 central" evidence="2">
    <location>
        <begin position="404"/>
        <end position="508"/>
    </location>
</feature>
<feature type="region of interest" description="Disordered" evidence="1">
    <location>
        <begin position="276"/>
        <end position="324"/>
    </location>
</feature>
<feature type="region of interest" description="Disordered" evidence="1">
    <location>
        <begin position="372"/>
        <end position="426"/>
    </location>
</feature>
<feature type="compositionally biased region" description="Basic residues" evidence="1">
    <location>
        <begin position="409"/>
        <end position="423"/>
    </location>
</feature>
<sequence>MKPFVKSSDCVDTADDAKEWEYMCPQFCDLTAVETMDQLKQMDHFFELDHEMSPQMGGQHNKTLINEFKEPLVEDKDKEIFRYETPPQNKENLEDDEELFYSTKKYLSVEKRISYKLRSTPMRTLQYNGATPLRESRISSKKRYTKSKTPKDEDIFKMDELAESLPTETAVVVSHESYECQLPAQQLQSEVTPDAEDDAQYEDYVEIQSEDHNEVDSEVQNEVQIEVHVESPTDDPIDDHNSEDAIENEVFDSNEKELTEAAPNVTLTGRESYVIEKKAPTRQKSVTLVSPDESARNPPPKSSKRKGTPLRKSILSSHRKGTPIHKSILSSRSMVSRPRTSEVVSRLYSTAKKKATNTYKTMAELLKEFETKPRSCDHRSHSTERKAVAPAGTGMGSRSSSTSSLTRPKSPKLHSMLRHRRTPRPTEDIIASEIKKYSFKANPIRKKLFDAKFASGIPRVKSIKEPTKAVEMHFQTEVRNQMRAVKTTDDKSAKQPKALPFKAHPMPEFKTFKAQPKSERKPTTFKPFSFDHQIQNLVHKKRTLSEDLNYMKPSVVGKPFKF</sequence>
<evidence type="ECO:0000313" key="4">
    <source>
        <dbReference type="Proteomes" id="UP000728032"/>
    </source>
</evidence>
<accession>A0A7R9QG96</accession>
<dbReference type="OrthoDB" id="10565198at2759"/>
<name>A0A7R9QG96_9ACAR</name>
<evidence type="ECO:0000259" key="2">
    <source>
        <dbReference type="Pfam" id="PF12214"/>
    </source>
</evidence>
<evidence type="ECO:0000313" key="3">
    <source>
        <dbReference type="EMBL" id="CAD7644448.1"/>
    </source>
</evidence>
<dbReference type="Proteomes" id="UP000728032">
    <property type="component" value="Unassembled WGS sequence"/>
</dbReference>
<dbReference type="AlphaFoldDB" id="A0A7R9QG96"/>
<reference evidence="3" key="1">
    <citation type="submission" date="2020-11" db="EMBL/GenBank/DDBJ databases">
        <authorList>
            <person name="Tran Van P."/>
        </authorList>
    </citation>
    <scope>NUCLEOTIDE SEQUENCE</scope>
</reference>
<dbReference type="EMBL" id="OC916506">
    <property type="protein sequence ID" value="CAD7644448.1"/>
    <property type="molecule type" value="Genomic_DNA"/>
</dbReference>